<keyword evidence="1" id="KW-1133">Transmembrane helix</keyword>
<dbReference type="AlphaFoldDB" id="A0A816S6C8"/>
<feature type="transmembrane region" description="Helical" evidence="1">
    <location>
        <begin position="6"/>
        <end position="25"/>
    </location>
</feature>
<keyword evidence="1" id="KW-0472">Membrane</keyword>
<reference evidence="2" key="1">
    <citation type="submission" date="2021-01" db="EMBL/GenBank/DDBJ databases">
        <authorList>
            <consortium name="Genoscope - CEA"/>
            <person name="William W."/>
        </authorList>
    </citation>
    <scope>NUCLEOTIDE SEQUENCE</scope>
</reference>
<protein>
    <submittedName>
        <fullName evidence="2">(rape) hypothetical protein</fullName>
    </submittedName>
</protein>
<organism evidence="2">
    <name type="scientific">Brassica napus</name>
    <name type="common">Rape</name>
    <dbReference type="NCBI Taxonomy" id="3708"/>
    <lineage>
        <taxon>Eukaryota</taxon>
        <taxon>Viridiplantae</taxon>
        <taxon>Streptophyta</taxon>
        <taxon>Embryophyta</taxon>
        <taxon>Tracheophyta</taxon>
        <taxon>Spermatophyta</taxon>
        <taxon>Magnoliopsida</taxon>
        <taxon>eudicotyledons</taxon>
        <taxon>Gunneridae</taxon>
        <taxon>Pentapetalae</taxon>
        <taxon>rosids</taxon>
        <taxon>malvids</taxon>
        <taxon>Brassicales</taxon>
        <taxon>Brassicaceae</taxon>
        <taxon>Brassiceae</taxon>
        <taxon>Brassica</taxon>
    </lineage>
</organism>
<keyword evidence="1" id="KW-0812">Transmembrane</keyword>
<proteinExistence type="predicted"/>
<evidence type="ECO:0000256" key="1">
    <source>
        <dbReference type="SAM" id="Phobius"/>
    </source>
</evidence>
<name>A0A816S6C8_BRANA</name>
<accession>A0A816S6C8</accession>
<sequence length="37" mass="4371">MHACLIPIFIYSVTYLVKYMVTYLVKYMVAYLHRLGG</sequence>
<dbReference type="EMBL" id="HG994360">
    <property type="protein sequence ID" value="CAF2081286.1"/>
    <property type="molecule type" value="Genomic_DNA"/>
</dbReference>
<dbReference type="Proteomes" id="UP001295469">
    <property type="component" value="Chromosome A06"/>
</dbReference>
<evidence type="ECO:0000313" key="2">
    <source>
        <dbReference type="EMBL" id="CAF2081286.1"/>
    </source>
</evidence>
<gene>
    <name evidence="2" type="ORF">DARMORV10_A06P02100.1</name>
</gene>